<name>A0AAJ6ZKS0_PAPXU</name>
<proteinExistence type="predicted"/>
<organism evidence="1">
    <name type="scientific">Papilio xuthus</name>
    <name type="common">Asian swallowtail butterfly</name>
    <dbReference type="NCBI Taxonomy" id="66420"/>
    <lineage>
        <taxon>Eukaryota</taxon>
        <taxon>Metazoa</taxon>
        <taxon>Ecdysozoa</taxon>
        <taxon>Arthropoda</taxon>
        <taxon>Hexapoda</taxon>
        <taxon>Insecta</taxon>
        <taxon>Pterygota</taxon>
        <taxon>Neoptera</taxon>
        <taxon>Endopterygota</taxon>
        <taxon>Lepidoptera</taxon>
        <taxon>Glossata</taxon>
        <taxon>Ditrysia</taxon>
        <taxon>Papilionoidea</taxon>
        <taxon>Papilionidae</taxon>
        <taxon>Papilioninae</taxon>
        <taxon>Papilio</taxon>
    </lineage>
</organism>
<dbReference type="GeneID" id="106123110"/>
<dbReference type="AlphaFoldDB" id="A0AAJ6ZKS0"/>
<dbReference type="PANTHER" id="PTHR46238">
    <property type="entry name" value="REVERSE TRANSCRIPTASE DOMAIN-CONTAINING PROTEIN"/>
    <property type="match status" value="1"/>
</dbReference>
<dbReference type="PANTHER" id="PTHR46238:SF8">
    <property type="entry name" value="ENDONUCLEASE_EXONUCLEASE_PHOSPHATASE DOMAIN-CONTAINING PROTEIN"/>
    <property type="match status" value="1"/>
</dbReference>
<protein>
    <submittedName>
        <fullName evidence="1">Uncharacterized protein LOC106123110</fullName>
    </submittedName>
</protein>
<sequence length="104" mass="12319">MPVKLKGLVYKSMIRPVLMYGSETWAVTKKDMNTIQVAEMKMLRWMCGVTRLDEIRNEFVRGSLGVRDIADKMQESRLRWYGHVRRRPPDYVDPEADRKRDGKM</sequence>
<evidence type="ECO:0000313" key="1">
    <source>
        <dbReference type="RefSeq" id="XP_013174701.1"/>
    </source>
</evidence>
<reference evidence="1" key="1">
    <citation type="submission" date="2025-08" db="UniProtKB">
        <authorList>
            <consortium name="RefSeq"/>
        </authorList>
    </citation>
    <scope>IDENTIFICATION</scope>
</reference>
<dbReference type="KEGG" id="pxu:106123110"/>
<dbReference type="RefSeq" id="XP_013174701.1">
    <property type="nucleotide sequence ID" value="XM_013319247.1"/>
</dbReference>
<dbReference type="Proteomes" id="UP000694872">
    <property type="component" value="Unplaced"/>
</dbReference>
<gene>
    <name evidence="1" type="primary">LOC106123110</name>
</gene>
<accession>A0AAJ6ZKS0</accession>